<evidence type="ECO:0000256" key="3">
    <source>
        <dbReference type="ARBA" id="ARBA00022833"/>
    </source>
</evidence>
<evidence type="ECO:0000259" key="7">
    <source>
        <dbReference type="Pfam" id="PF08240"/>
    </source>
</evidence>
<dbReference type="InterPro" id="IPR013154">
    <property type="entry name" value="ADH-like_N"/>
</dbReference>
<dbReference type="PANTHER" id="PTHR42813">
    <property type="entry name" value="ZINC-TYPE ALCOHOL DEHYDROGENASE-LIKE"/>
    <property type="match status" value="1"/>
</dbReference>
<organism evidence="8">
    <name type="scientific">Cronobacter sakazakii</name>
    <name type="common">Enterobacter sakazakii</name>
    <dbReference type="NCBI Taxonomy" id="28141"/>
    <lineage>
        <taxon>Bacteria</taxon>
        <taxon>Pseudomonadati</taxon>
        <taxon>Pseudomonadota</taxon>
        <taxon>Gammaproteobacteria</taxon>
        <taxon>Enterobacterales</taxon>
        <taxon>Enterobacteriaceae</taxon>
        <taxon>Cronobacter</taxon>
    </lineage>
</organism>
<accession>Q3ZUZ2</accession>
<evidence type="ECO:0000256" key="1">
    <source>
        <dbReference type="ARBA" id="ARBA00001947"/>
    </source>
</evidence>
<dbReference type="GO" id="GO:0016491">
    <property type="term" value="F:oxidoreductase activity"/>
    <property type="evidence" value="ECO:0007669"/>
    <property type="project" value="UniProtKB-KW"/>
</dbReference>
<dbReference type="SUPFAM" id="SSF50129">
    <property type="entry name" value="GroES-like"/>
    <property type="match status" value="1"/>
</dbReference>
<dbReference type="Gene3D" id="3.90.180.10">
    <property type="entry name" value="Medium-chain alcohol dehydrogenases, catalytic domain"/>
    <property type="match status" value="1"/>
</dbReference>
<dbReference type="Gene3D" id="3.40.50.720">
    <property type="entry name" value="NAD(P)-binding Rossmann-like Domain"/>
    <property type="match status" value="1"/>
</dbReference>
<feature type="domain" description="Alcohol dehydrogenase-like N-terminal" evidence="7">
    <location>
        <begin position="88"/>
        <end position="216"/>
    </location>
</feature>
<evidence type="ECO:0008006" key="9">
    <source>
        <dbReference type="Google" id="ProtNLM"/>
    </source>
</evidence>
<evidence type="ECO:0000256" key="5">
    <source>
        <dbReference type="RuleBase" id="RU361277"/>
    </source>
</evidence>
<dbReference type="InterPro" id="IPR011032">
    <property type="entry name" value="GroES-like_sf"/>
</dbReference>
<dbReference type="EMBL" id="AM075208">
    <property type="protein sequence ID" value="CAJ27342.1"/>
    <property type="molecule type" value="Genomic_DNA"/>
</dbReference>
<evidence type="ECO:0000313" key="8">
    <source>
        <dbReference type="EMBL" id="CAJ27342.1"/>
    </source>
</evidence>
<sequence>MDTFIHPTNLCFFTQPLSPGKLSKPPHWRRIPRLAAHPVYPWCSPDRLSHWNLSLFTDCQEVVMKALTYHGPHNVKVENVPDPIIEAQDDIILRVTATAICGSDLHLYRGKIPQVHHGDIFGHEFMGEVVETGSAVKDIRKGDRVVIPFVIACGDCFFCKLQQYSACENTNKGTGAALNKKQIPAPAALFGYSHLYGGIPGGQAEYVRVPKGNVGPFKVPPVLSDDKALFLSDILPTAWQAVKNGQVQKGSQVAIYGAGPVGLLSAACARLLGAEQIFMVDHNDYRLAFAKERYGVIPINFDENDDPAAFIIENTPGNRGVDAVIDAVGFEAKGSLTETVLSNLKIEGSSGKALRQCIAAVRRGGVVSVPGVYAGFIHGFLFGDAFDKGISFKMGQTHVHAFLPELLPLIEQGLLTPEEIVTHYLPLEDAARGYKIFEKREEECRKVILVPGAATPEAAREKVTALMNAPLQPLQP</sequence>
<evidence type="ECO:0000256" key="4">
    <source>
        <dbReference type="ARBA" id="ARBA00023002"/>
    </source>
</evidence>
<dbReference type="Pfam" id="PF00107">
    <property type="entry name" value="ADH_zinc_N"/>
    <property type="match status" value="1"/>
</dbReference>
<comment type="similarity">
    <text evidence="5">Belongs to the zinc-containing alcohol dehydrogenase family.</text>
</comment>
<dbReference type="InterPro" id="IPR002328">
    <property type="entry name" value="ADH_Zn_CS"/>
</dbReference>
<proteinExistence type="inferred from homology"/>
<evidence type="ECO:0000256" key="2">
    <source>
        <dbReference type="ARBA" id="ARBA00022723"/>
    </source>
</evidence>
<protein>
    <recommendedName>
        <fullName evidence="9">Enoyl reductase (ER) domain-containing protein</fullName>
    </recommendedName>
</protein>
<keyword evidence="2 5" id="KW-0479">Metal-binding</keyword>
<dbReference type="PROSITE" id="PS00059">
    <property type="entry name" value="ADH_ZINC"/>
    <property type="match status" value="1"/>
</dbReference>
<dbReference type="AlphaFoldDB" id="Q3ZUZ2"/>
<comment type="cofactor">
    <cofactor evidence="1 5">
        <name>Zn(2+)</name>
        <dbReference type="ChEBI" id="CHEBI:29105"/>
    </cofactor>
</comment>
<keyword evidence="3 5" id="KW-0862">Zinc</keyword>
<dbReference type="InterPro" id="IPR013149">
    <property type="entry name" value="ADH-like_C"/>
</dbReference>
<dbReference type="PANTHER" id="PTHR42813:SF2">
    <property type="entry name" value="DEHYDROGENASE, ZINC-CONTAINING, PUTATIVE (AFU_ORTHOLOGUE AFUA_2G02810)-RELATED"/>
    <property type="match status" value="1"/>
</dbReference>
<feature type="domain" description="Alcohol dehydrogenase-like C-terminal" evidence="6">
    <location>
        <begin position="260"/>
        <end position="344"/>
    </location>
</feature>
<dbReference type="Pfam" id="PF08240">
    <property type="entry name" value="ADH_N"/>
    <property type="match status" value="1"/>
</dbReference>
<name>Q3ZUZ2_CROSK</name>
<evidence type="ECO:0000259" key="6">
    <source>
        <dbReference type="Pfam" id="PF00107"/>
    </source>
</evidence>
<dbReference type="InterPro" id="IPR036291">
    <property type="entry name" value="NAD(P)-bd_dom_sf"/>
</dbReference>
<keyword evidence="4" id="KW-0560">Oxidoreductase</keyword>
<dbReference type="CDD" id="cd08283">
    <property type="entry name" value="FDH_like_1"/>
    <property type="match status" value="1"/>
</dbReference>
<dbReference type="SUPFAM" id="SSF51735">
    <property type="entry name" value="NAD(P)-binding Rossmann-fold domains"/>
    <property type="match status" value="1"/>
</dbReference>
<reference evidence="8" key="1">
    <citation type="journal article" date="2006" name="Syst. Appl. Microbiol.">
        <title>Molecular characterization of the alpha-glucosidase activity in Enterobacter sakazakii reveals the presence of a putative gene cluster for palatinose metabolism.</title>
        <authorList>
            <person name="Lehner A."/>
            <person name="Riedel K."/>
            <person name="Rattei T."/>
            <person name="Ruepp A."/>
            <person name="Frishman D."/>
            <person name="Breeuwer P."/>
            <person name="Diep B."/>
            <person name="Eberl L."/>
            <person name="Stephan R."/>
        </authorList>
    </citation>
    <scope>NUCLEOTIDE SEQUENCE</scope>
    <source>
        <strain evidence="8">858</strain>
    </source>
</reference>
<dbReference type="GO" id="GO:0008270">
    <property type="term" value="F:zinc ion binding"/>
    <property type="evidence" value="ECO:0007669"/>
    <property type="project" value="InterPro"/>
</dbReference>